<sequence length="102" mass="11137">MEPITITAENFEKEVLQSKETVLVDFWAGWCGPCRMLSPIIDEVASAHPGVKVGKINVDEQPTLASRFDIMSIPTLLVFKNGQAVKQSVGLIPKEGVEALVE</sequence>
<protein>
    <recommendedName>
        <fullName evidence="2 7">Thioredoxin</fullName>
    </recommendedName>
</protein>
<dbReference type="OrthoDB" id="9790390at2"/>
<evidence type="ECO:0000256" key="6">
    <source>
        <dbReference type="ARBA" id="ARBA00023284"/>
    </source>
</evidence>
<feature type="active site" description="Nucleophile" evidence="9">
    <location>
        <position position="31"/>
    </location>
</feature>
<dbReference type="GO" id="GO:0045454">
    <property type="term" value="P:cell redox homeostasis"/>
    <property type="evidence" value="ECO:0007669"/>
    <property type="project" value="TreeGrafter"/>
</dbReference>
<evidence type="ECO:0000313" key="13">
    <source>
        <dbReference type="Proteomes" id="UP000184404"/>
    </source>
</evidence>
<dbReference type="InterPro" id="IPR036249">
    <property type="entry name" value="Thioredoxin-like_sf"/>
</dbReference>
<evidence type="ECO:0000256" key="3">
    <source>
        <dbReference type="ARBA" id="ARBA00022448"/>
    </source>
</evidence>
<dbReference type="PROSITE" id="PS00194">
    <property type="entry name" value="THIOREDOXIN_1"/>
    <property type="match status" value="1"/>
</dbReference>
<dbReference type="EMBL" id="FQUG01000005">
    <property type="protein sequence ID" value="SHE89303.1"/>
    <property type="molecule type" value="Genomic_DNA"/>
</dbReference>
<feature type="active site" description="Nucleophile" evidence="9">
    <location>
        <position position="34"/>
    </location>
</feature>
<evidence type="ECO:0000256" key="8">
    <source>
        <dbReference type="PIRNR" id="PIRNR000077"/>
    </source>
</evidence>
<dbReference type="PANTHER" id="PTHR45663:SF11">
    <property type="entry name" value="GEO12009P1"/>
    <property type="match status" value="1"/>
</dbReference>
<evidence type="ECO:0000256" key="4">
    <source>
        <dbReference type="ARBA" id="ARBA00022982"/>
    </source>
</evidence>
<gene>
    <name evidence="12" type="ORF">SAMN02745190_01374</name>
</gene>
<dbReference type="Proteomes" id="UP000184404">
    <property type="component" value="Unassembled WGS sequence"/>
</dbReference>
<keyword evidence="3" id="KW-0813">Transport</keyword>
<dbReference type="NCBIfam" id="TIGR01068">
    <property type="entry name" value="thioredoxin"/>
    <property type="match status" value="1"/>
</dbReference>
<feature type="disulfide bond" description="Redox-active" evidence="10">
    <location>
        <begin position="31"/>
        <end position="34"/>
    </location>
</feature>
<evidence type="ECO:0000256" key="2">
    <source>
        <dbReference type="ARBA" id="ARBA00020570"/>
    </source>
</evidence>
<accession>A0A1M4X7D7</accession>
<dbReference type="PROSITE" id="PS51352">
    <property type="entry name" value="THIOREDOXIN_2"/>
    <property type="match status" value="1"/>
</dbReference>
<dbReference type="CDD" id="cd02947">
    <property type="entry name" value="TRX_family"/>
    <property type="match status" value="1"/>
</dbReference>
<dbReference type="PIRSF" id="PIRSF000077">
    <property type="entry name" value="Thioredoxin"/>
    <property type="match status" value="1"/>
</dbReference>
<dbReference type="PRINTS" id="PR00421">
    <property type="entry name" value="THIOREDOXIN"/>
</dbReference>
<dbReference type="InterPro" id="IPR013766">
    <property type="entry name" value="Thioredoxin_domain"/>
</dbReference>
<dbReference type="RefSeq" id="WP_072935453.1">
    <property type="nucleotide sequence ID" value="NZ_FQUG01000005.1"/>
</dbReference>
<feature type="domain" description="Thioredoxin" evidence="11">
    <location>
        <begin position="1"/>
        <end position="102"/>
    </location>
</feature>
<evidence type="ECO:0000256" key="9">
    <source>
        <dbReference type="PIRSR" id="PIRSR000077-1"/>
    </source>
</evidence>
<feature type="site" description="Contributes to redox potential value" evidence="9">
    <location>
        <position position="33"/>
    </location>
</feature>
<feature type="site" description="Deprotonates C-terminal active site Cys" evidence="9">
    <location>
        <position position="25"/>
    </location>
</feature>
<evidence type="ECO:0000256" key="7">
    <source>
        <dbReference type="NCBIfam" id="TIGR01068"/>
    </source>
</evidence>
<dbReference type="InterPro" id="IPR005746">
    <property type="entry name" value="Thioredoxin"/>
</dbReference>
<evidence type="ECO:0000313" key="12">
    <source>
        <dbReference type="EMBL" id="SHE89303.1"/>
    </source>
</evidence>
<evidence type="ECO:0000256" key="10">
    <source>
        <dbReference type="PIRSR" id="PIRSR000077-4"/>
    </source>
</evidence>
<dbReference type="GO" id="GO:0005829">
    <property type="term" value="C:cytosol"/>
    <property type="evidence" value="ECO:0007669"/>
    <property type="project" value="TreeGrafter"/>
</dbReference>
<organism evidence="12 13">
    <name type="scientific">Schwartzia succinivorans DSM 10502</name>
    <dbReference type="NCBI Taxonomy" id="1123243"/>
    <lineage>
        <taxon>Bacteria</taxon>
        <taxon>Bacillati</taxon>
        <taxon>Bacillota</taxon>
        <taxon>Negativicutes</taxon>
        <taxon>Selenomonadales</taxon>
        <taxon>Selenomonadaceae</taxon>
        <taxon>Schwartzia</taxon>
    </lineage>
</organism>
<keyword evidence="4" id="KW-0249">Electron transport</keyword>
<dbReference type="Gene3D" id="3.40.30.10">
    <property type="entry name" value="Glutaredoxin"/>
    <property type="match status" value="1"/>
</dbReference>
<evidence type="ECO:0000259" key="11">
    <source>
        <dbReference type="PROSITE" id="PS51352"/>
    </source>
</evidence>
<name>A0A1M4X7D7_9FIRM</name>
<evidence type="ECO:0000256" key="5">
    <source>
        <dbReference type="ARBA" id="ARBA00023157"/>
    </source>
</evidence>
<feature type="site" description="Contributes to redox potential value" evidence="9">
    <location>
        <position position="32"/>
    </location>
</feature>
<dbReference type="STRING" id="1123243.SAMN02745190_01374"/>
<dbReference type="AlphaFoldDB" id="A0A1M4X7D7"/>
<dbReference type="SUPFAM" id="SSF52833">
    <property type="entry name" value="Thioredoxin-like"/>
    <property type="match status" value="1"/>
</dbReference>
<keyword evidence="13" id="KW-1185">Reference proteome</keyword>
<comment type="similarity">
    <text evidence="1 8">Belongs to the thioredoxin family.</text>
</comment>
<keyword evidence="5 10" id="KW-1015">Disulfide bond</keyword>
<reference evidence="12 13" key="1">
    <citation type="submission" date="2016-11" db="EMBL/GenBank/DDBJ databases">
        <authorList>
            <person name="Jaros S."/>
            <person name="Januszkiewicz K."/>
            <person name="Wedrychowicz H."/>
        </authorList>
    </citation>
    <scope>NUCLEOTIDE SEQUENCE [LARGE SCALE GENOMIC DNA]</scope>
    <source>
        <strain evidence="12 13">DSM 10502</strain>
    </source>
</reference>
<proteinExistence type="inferred from homology"/>
<dbReference type="PANTHER" id="PTHR45663">
    <property type="entry name" value="GEO12009P1"/>
    <property type="match status" value="1"/>
</dbReference>
<dbReference type="InterPro" id="IPR017937">
    <property type="entry name" value="Thioredoxin_CS"/>
</dbReference>
<dbReference type="GO" id="GO:0015035">
    <property type="term" value="F:protein-disulfide reductase activity"/>
    <property type="evidence" value="ECO:0007669"/>
    <property type="project" value="UniProtKB-UniRule"/>
</dbReference>
<keyword evidence="6 10" id="KW-0676">Redox-active center</keyword>
<dbReference type="Pfam" id="PF00085">
    <property type="entry name" value="Thioredoxin"/>
    <property type="match status" value="1"/>
</dbReference>
<dbReference type="FunFam" id="3.40.30.10:FF:000001">
    <property type="entry name" value="Thioredoxin"/>
    <property type="match status" value="1"/>
</dbReference>
<evidence type="ECO:0000256" key="1">
    <source>
        <dbReference type="ARBA" id="ARBA00008987"/>
    </source>
</evidence>